<dbReference type="RefSeq" id="XP_007742741.1">
    <property type="nucleotide sequence ID" value="XM_007744551.1"/>
</dbReference>
<feature type="compositionally biased region" description="Acidic residues" evidence="1">
    <location>
        <begin position="2533"/>
        <end position="2543"/>
    </location>
</feature>
<feature type="compositionally biased region" description="Polar residues" evidence="1">
    <location>
        <begin position="2517"/>
        <end position="2528"/>
    </location>
</feature>
<accession>W9XR51</accession>
<dbReference type="FunFam" id="3.90.70.10:FF:000022">
    <property type="entry name" value="Ubiquitin carboxyl-terminal hydrolase 24"/>
    <property type="match status" value="1"/>
</dbReference>
<evidence type="ECO:0000259" key="2">
    <source>
        <dbReference type="PROSITE" id="PS50235"/>
    </source>
</evidence>
<dbReference type="STRING" id="1182543.W9XR51"/>
<feature type="domain" description="USP" evidence="2">
    <location>
        <begin position="1625"/>
        <end position="1947"/>
    </location>
</feature>
<dbReference type="Pfam" id="PF00443">
    <property type="entry name" value="UCH"/>
    <property type="match status" value="1"/>
</dbReference>
<evidence type="ECO:0000313" key="4">
    <source>
        <dbReference type="Proteomes" id="UP000019471"/>
    </source>
</evidence>
<dbReference type="Proteomes" id="UP000019471">
    <property type="component" value="Unassembled WGS sequence"/>
</dbReference>
<feature type="region of interest" description="Disordered" evidence="1">
    <location>
        <begin position="1"/>
        <end position="195"/>
    </location>
</feature>
<dbReference type="OrthoDB" id="420187at2759"/>
<keyword evidence="4" id="KW-1185">Reference proteome</keyword>
<reference evidence="3 4" key="1">
    <citation type="submission" date="2013-03" db="EMBL/GenBank/DDBJ databases">
        <title>The Genome Sequence of Cladophialophora psammophila CBS 110553.</title>
        <authorList>
            <consortium name="The Broad Institute Genomics Platform"/>
            <person name="Cuomo C."/>
            <person name="de Hoog S."/>
            <person name="Gorbushina A."/>
            <person name="Walker B."/>
            <person name="Young S.K."/>
            <person name="Zeng Q."/>
            <person name="Gargeya S."/>
            <person name="Fitzgerald M."/>
            <person name="Haas B."/>
            <person name="Abouelleil A."/>
            <person name="Allen A.W."/>
            <person name="Alvarado L."/>
            <person name="Arachchi H.M."/>
            <person name="Berlin A.M."/>
            <person name="Chapman S.B."/>
            <person name="Gainer-Dewar J."/>
            <person name="Goldberg J."/>
            <person name="Griggs A."/>
            <person name="Gujja S."/>
            <person name="Hansen M."/>
            <person name="Howarth C."/>
            <person name="Imamovic A."/>
            <person name="Ireland A."/>
            <person name="Larimer J."/>
            <person name="McCowan C."/>
            <person name="Murphy C."/>
            <person name="Pearson M."/>
            <person name="Poon T.W."/>
            <person name="Priest M."/>
            <person name="Roberts A."/>
            <person name="Saif S."/>
            <person name="Shea T."/>
            <person name="Sisk P."/>
            <person name="Sykes S."/>
            <person name="Wortman J."/>
            <person name="Nusbaum C."/>
            <person name="Birren B."/>
        </authorList>
    </citation>
    <scope>NUCLEOTIDE SEQUENCE [LARGE SCALE GENOMIC DNA]</scope>
    <source>
        <strain evidence="3 4">CBS 110553</strain>
    </source>
</reference>
<feature type="region of interest" description="Disordered" evidence="1">
    <location>
        <begin position="2517"/>
        <end position="2543"/>
    </location>
</feature>
<feature type="compositionally biased region" description="Polar residues" evidence="1">
    <location>
        <begin position="87"/>
        <end position="110"/>
    </location>
</feature>
<name>W9XR51_9EURO</name>
<dbReference type="PANTHER" id="PTHR24006">
    <property type="entry name" value="UBIQUITIN CARBOXYL-TERMINAL HYDROLASE"/>
    <property type="match status" value="1"/>
</dbReference>
<dbReference type="HOGENOM" id="CLU_228178_0_0_1"/>
<dbReference type="InterPro" id="IPR016024">
    <property type="entry name" value="ARM-type_fold"/>
</dbReference>
<proteinExistence type="predicted"/>
<dbReference type="InterPro" id="IPR028889">
    <property type="entry name" value="USP"/>
</dbReference>
<dbReference type="SUPFAM" id="SSF54001">
    <property type="entry name" value="Cysteine proteinases"/>
    <property type="match status" value="1"/>
</dbReference>
<dbReference type="PROSITE" id="PS50235">
    <property type="entry name" value="USP_3"/>
    <property type="match status" value="1"/>
</dbReference>
<dbReference type="EMBL" id="AMGX01000005">
    <property type="protein sequence ID" value="EXJ72794.1"/>
    <property type="molecule type" value="Genomic_DNA"/>
</dbReference>
<dbReference type="Pfam" id="PF12030">
    <property type="entry name" value="DUF3517"/>
    <property type="match status" value="1"/>
</dbReference>
<comment type="caution">
    <text evidence="3">The sequence shown here is derived from an EMBL/GenBank/DDBJ whole genome shotgun (WGS) entry which is preliminary data.</text>
</comment>
<protein>
    <recommendedName>
        <fullName evidence="2">USP domain-containing protein</fullName>
    </recommendedName>
</protein>
<feature type="compositionally biased region" description="Acidic residues" evidence="1">
    <location>
        <begin position="167"/>
        <end position="178"/>
    </location>
</feature>
<dbReference type="Gene3D" id="3.90.70.10">
    <property type="entry name" value="Cysteine proteinases"/>
    <property type="match status" value="1"/>
</dbReference>
<dbReference type="PANTHER" id="PTHR24006:SF827">
    <property type="entry name" value="UBIQUITIN CARBOXYL-TERMINAL HYDROLASE 34"/>
    <property type="match status" value="1"/>
</dbReference>
<sequence>MSSSMSDSSIRNRSDSTEGSELPEHEHKRPRLSDTKPDGTHVMSDLQRDNSNPALSVPVVLANVNEERAVVKTPPLPPRTAAPTALISPTSKVTINTRPLSSQSVTQPTTEAEEPGMPSNSSLSDAPTVCADAERDDNTSSAPQRRPTDSAEIISIPSSPSKSPEIEIAEPEDFDQDPNETRWTGRISGRRSSPPVLKTVPPGYVNRTFPFSQEWSSGNTHRVIGRISEIFQHAGGQNGAIFRQVKDWMIEFVTVCDELTARLVEEEKEFWFRLPDLIEGLLRREAGPPPGARTEDLVDFFVAFAQIAKLLIDLDTRRLRVLSEDTELRGLKSFSLSCAPYLQPMTWILSVRIPFYDALSRAHNFDRTHFYTLVIDRLGNPSTVSLLPSISALLSEICAVLPKRSDFFRHFHNLLSVTNCIMAPISNVCSTETNFVYTAFSQLDHIRNGAAEIILQADNAIQHAIVKQAAWLNLETAGKIIDLLNPMVSTIAVEIPQIGQDIISSAGVGFADSDLTDLPSTMPYAWKFKTLRKFITNGRMELRVSGVDSMSTELVQVFKEHISGHPQSATTHPLVRFLVKFIKENQLVDYIVGVDSHPQLIRRAHNVVGFLCVSGTYTDVETDNIWRTIVESQDPRTAHEVFNLLQMCFTVYDLHALYYICRKLADYPFQRFDPHVMQFAALLLENIRSKTGISPPHIPFATDSITRKLCIRLLREASLEENASLEQAPQMRRDFAQHLTNVLALGRTEADFATIDEEERNQIMSEAAANLKAHTEYASGDLQVLHCLLPMLGPDGVAEATEKFDLLALLVADFAYLRDQFDLMVARNVSVKSIEAIYEVRSACLYYFIVFVPEIFTADLVQVLWASFYSFSQLPTAVRARAWETLTHAIRTKQNKDQNLVLDLIIEKHLPTLVPQDYNEQVLEFIRVSILYTIRRTTESIPDSEDVIVVPGIERMWKVMLDAPPNTIENQATDFIINTYLDNNLVTRRSKAVIDATHASLVDRSVQQVMASASKLKSYTDGTMSGEDEPMVIIASEHEIRAEELRFDRSLLFLRKFLEGMKLRPRYSPIPDQQVQGLADFPGKKGEVVELNIQIMASKYITDKMQKVTVGSENTCDELHKYLCEASGFIQFSVFNMGQKVLLAGQSMTVGESKVASGLLIVHKTLNTPESPPTRATRATSPVDNKIMHHFDDLYELLDADERLSREVYTFLSLFSAQTELVRVVRSRERSPTELLPPGKPFKLLYCARALRSCIEDESFSSNPDCQFLIYSIQTIVQVLPKLELNNPSDGLQMSTAHSLMEALLLAFRAKVPAETSREYVVDHQEFAVQASRLLRFALESYKTSMDEISSSAMVKLVLETFIEACLHDDRVWTYVDAEAGFKDLIITAFVQDPRVEVRHSLLEVVVGLTGAVGTKLYLKINNPRAPRSRFPPASIETCLSHLWTALADVLPPACLQPERCAEVCETMLAILRRIGKSFPVETLNQYFDRWISILLRHEHVEIVGQPLRDHVVACLTKLLLESCKLLKVSNALPAGNQIIEQIITLFLFPPLSDNGAGMDENSRLPVLDSTVRENLYNLILALCQGPRELATVVTKLGDDLLPPDFFEPIYSHDRQNLRTEVGYAGLRNLSNTCYLNSLFSQLFMNVQFREFFLNMLGSDESKQKLVLELAKVFAYMQNSYEKSIDPSIAVEAITTYEGEQIDVSVQMDVDEFFNLLFDRLESQIDPCARAAFRSMYGGQLVQQVKSKECDHISERLEPFSAVQVEIKGKARLEDSLRAYVEGEVLQGENKYSCTSCGRHVDAVKRACLKDVPDNLIFNLKRFDYDIMTGMRTKVNDEFQFPDTLDIAPYTLARLSDEQQTGDPDYFQLTGVIVHSGTADSGHYYSFIRQRPSVKPVHDSWVQFNDQDVGVFDTNQMRDNCFGGTSDTGFYHLPKFYSAYMLFYQRTSSIRKVEEQYRAHDVINPVRIPLPHRLEQHIAQQNELFLRSYCAQDASHAQFVQKLLERMPQGVDKCSEDHTLETAVIEMVLDYVRSVSSRFKEQPSFEETICVLLTYTQQCQECARTIAHWFQSTRVLEDVVVRSPYQTVRKSFANLFCVVFTRLHSLKNEMESGQAYEKLTAEYGTWLQNCLGQLSQLWDVVTKAGRCWPDYFGLLYTIQRLGDEETIWILEEDFLEKCIDIIMMHLNNPAEFPLSRKLKARYTMYLSARERNRPFNHPVLIRFFVSLLLRIDFHLPAEGEYRHYDKKIGLTGPEIELLGLNKIPPNLEWLRRLIAGRQNPATVDNLIELFSADRRLAGALSNLLVNGLNDRSINTASSFLRSVLTFCEYCRSENQIFDLVQPALESIATVGVEYGREYFEFVDALLKVENVHLSFPVGFLEDLVLQTVHQWAPTFLLAPNEGQFNIRLATVDLLRRILFNPLQETGLQDPRLYSTLVTAVQELASSCSNFVQTTFLNPRSRESSTLQPGQVSQLIDVVEHCLQYFELDNPIQEEKMSEIQNTMLALRTKAETAVETLSSADWQDNSSELAELSAEDYEDPLSP</sequence>
<evidence type="ECO:0000313" key="3">
    <source>
        <dbReference type="EMBL" id="EXJ72794.1"/>
    </source>
</evidence>
<dbReference type="PROSITE" id="PS00973">
    <property type="entry name" value="USP_2"/>
    <property type="match status" value="1"/>
</dbReference>
<dbReference type="eggNOG" id="KOG1866">
    <property type="taxonomic scope" value="Eukaryota"/>
</dbReference>
<gene>
    <name evidence="3" type="ORF">A1O5_03941</name>
</gene>
<dbReference type="GO" id="GO:0004843">
    <property type="term" value="F:cysteine-type deubiquitinase activity"/>
    <property type="evidence" value="ECO:0007669"/>
    <property type="project" value="InterPro"/>
</dbReference>
<dbReference type="InterPro" id="IPR001394">
    <property type="entry name" value="Peptidase_C19_UCH"/>
</dbReference>
<dbReference type="SUPFAM" id="SSF48371">
    <property type="entry name" value="ARM repeat"/>
    <property type="match status" value="1"/>
</dbReference>
<dbReference type="InterPro" id="IPR038765">
    <property type="entry name" value="Papain-like_cys_pep_sf"/>
</dbReference>
<dbReference type="GO" id="GO:0016579">
    <property type="term" value="P:protein deubiquitination"/>
    <property type="evidence" value="ECO:0007669"/>
    <property type="project" value="InterPro"/>
</dbReference>
<dbReference type="InterPro" id="IPR021905">
    <property type="entry name" value="DUF3517"/>
</dbReference>
<organism evidence="3 4">
    <name type="scientific">Cladophialophora psammophila CBS 110553</name>
    <dbReference type="NCBI Taxonomy" id="1182543"/>
    <lineage>
        <taxon>Eukaryota</taxon>
        <taxon>Fungi</taxon>
        <taxon>Dikarya</taxon>
        <taxon>Ascomycota</taxon>
        <taxon>Pezizomycotina</taxon>
        <taxon>Eurotiomycetes</taxon>
        <taxon>Chaetothyriomycetidae</taxon>
        <taxon>Chaetothyriales</taxon>
        <taxon>Herpotrichiellaceae</taxon>
        <taxon>Cladophialophora</taxon>
    </lineage>
</organism>
<dbReference type="GeneID" id="19188668"/>
<dbReference type="GO" id="GO:0005829">
    <property type="term" value="C:cytosol"/>
    <property type="evidence" value="ECO:0007669"/>
    <property type="project" value="TreeGrafter"/>
</dbReference>
<feature type="compositionally biased region" description="Basic and acidic residues" evidence="1">
    <location>
        <begin position="10"/>
        <end position="39"/>
    </location>
</feature>
<dbReference type="InterPro" id="IPR050164">
    <property type="entry name" value="Peptidase_C19"/>
</dbReference>
<evidence type="ECO:0000256" key="1">
    <source>
        <dbReference type="SAM" id="MobiDB-lite"/>
    </source>
</evidence>
<dbReference type="GO" id="GO:0005634">
    <property type="term" value="C:nucleus"/>
    <property type="evidence" value="ECO:0007669"/>
    <property type="project" value="TreeGrafter"/>
</dbReference>
<feature type="compositionally biased region" description="Low complexity" evidence="1">
    <location>
        <begin position="150"/>
        <end position="163"/>
    </location>
</feature>
<dbReference type="InterPro" id="IPR018200">
    <property type="entry name" value="USP_CS"/>
</dbReference>